<dbReference type="RefSeq" id="WP_203584599.1">
    <property type="nucleotide sequence ID" value="NZ_JACOPV010000008.1"/>
</dbReference>
<accession>A0ABS2BYZ1</accession>
<proteinExistence type="predicted"/>
<evidence type="ECO:0000313" key="2">
    <source>
        <dbReference type="Proteomes" id="UP000745663"/>
    </source>
</evidence>
<keyword evidence="2" id="KW-1185">Reference proteome</keyword>
<dbReference type="EMBL" id="JACOPV010000008">
    <property type="protein sequence ID" value="MBM5458660.1"/>
    <property type="molecule type" value="Genomic_DNA"/>
</dbReference>
<name>A0ABS2BYZ1_9PSED</name>
<gene>
    <name evidence="1" type="ORF">H8F21_13905</name>
</gene>
<comment type="caution">
    <text evidence="1">The sequence shown here is derived from an EMBL/GenBank/DDBJ whole genome shotgun (WGS) entry which is preliminary data.</text>
</comment>
<reference evidence="1 2" key="1">
    <citation type="submission" date="2020-08" db="EMBL/GenBank/DDBJ databases">
        <title>Description of novel Pseudomonas species.</title>
        <authorList>
            <person name="Duman M."/>
            <person name="Mulet M."/>
            <person name="Altun S."/>
            <person name="Saticioglu I.B."/>
            <person name="Lalucat J."/>
            <person name="Garcia-Valdes E."/>
        </authorList>
    </citation>
    <scope>NUCLEOTIDE SEQUENCE [LARGE SCALE GENOMIC DNA]</scope>
    <source>
        <strain evidence="1 2">P66</strain>
    </source>
</reference>
<evidence type="ECO:0000313" key="1">
    <source>
        <dbReference type="EMBL" id="MBM5458660.1"/>
    </source>
</evidence>
<protein>
    <submittedName>
        <fullName evidence="1">Uncharacterized protein</fullName>
    </submittedName>
</protein>
<sequence length="259" mass="27683">MLNSCNLSFQAVTQAYHTILDGKADKALSFTSYTVVLVRAGELHLALNNGGAINIGNSLQLTEEHWDCERGCWSAHASSEFTTSSASFPLLLDITGSTITSFNVDALRFTFEGDDIQDPTLSECGRFTMSPSYYGFNQIDGGAWELAIGEGDLLQLAGDAFIRMNQAGEITGRVLLSEVKFDFESDPDAKPASYLPEALARAARTSTGMIEYTVPSLMATAIAEGYKLGLFEVIGNGLAHITEKGKLKVQGGAVTGDSA</sequence>
<dbReference type="Proteomes" id="UP000745663">
    <property type="component" value="Unassembled WGS sequence"/>
</dbReference>
<organism evidence="1 2">
    <name type="scientific">Pseudomonas arcuscaelestis</name>
    <dbReference type="NCBI Taxonomy" id="2710591"/>
    <lineage>
        <taxon>Bacteria</taxon>
        <taxon>Pseudomonadati</taxon>
        <taxon>Pseudomonadota</taxon>
        <taxon>Gammaproteobacteria</taxon>
        <taxon>Pseudomonadales</taxon>
        <taxon>Pseudomonadaceae</taxon>
        <taxon>Pseudomonas</taxon>
    </lineage>
</organism>